<dbReference type="STRING" id="797419.SAMN05216556_101155"/>
<keyword evidence="1" id="KW-0812">Transmembrane</keyword>
<dbReference type="OrthoDB" id="1427655at2"/>
<dbReference type="InterPro" id="IPR008969">
    <property type="entry name" value="CarboxyPept-like_regulatory"/>
</dbReference>
<evidence type="ECO:0000313" key="3">
    <source>
        <dbReference type="Proteomes" id="UP000184172"/>
    </source>
</evidence>
<evidence type="ECO:0000313" key="2">
    <source>
        <dbReference type="EMBL" id="SHI85726.1"/>
    </source>
</evidence>
<gene>
    <name evidence="2" type="ORF">SAMN04487908_10684</name>
</gene>
<dbReference type="AlphaFoldDB" id="A0A1M6EJY7"/>
<reference evidence="3" key="1">
    <citation type="submission" date="2016-11" db="EMBL/GenBank/DDBJ databases">
        <authorList>
            <person name="Varghese N."/>
            <person name="Submissions S."/>
        </authorList>
    </citation>
    <scope>NUCLEOTIDE SEQUENCE [LARGE SCALE GENOMIC DNA]</scope>
    <source>
        <strain evidence="3">DSM 26349</strain>
    </source>
</reference>
<protein>
    <recommendedName>
        <fullName evidence="4">CarboxypepD_reg-like domain-containing protein</fullName>
    </recommendedName>
</protein>
<keyword evidence="3" id="KW-1185">Reference proteome</keyword>
<keyword evidence="1" id="KW-1133">Transmembrane helix</keyword>
<dbReference type="SUPFAM" id="SSF49464">
    <property type="entry name" value="Carboxypeptidase regulatory domain-like"/>
    <property type="match status" value="1"/>
</dbReference>
<evidence type="ECO:0008006" key="4">
    <source>
        <dbReference type="Google" id="ProtNLM"/>
    </source>
</evidence>
<dbReference type="EMBL" id="FQYV01000006">
    <property type="protein sequence ID" value="SHI85726.1"/>
    <property type="molecule type" value="Genomic_DNA"/>
</dbReference>
<proteinExistence type="predicted"/>
<accession>A0A1M6EJY7</accession>
<dbReference type="Pfam" id="PF13715">
    <property type="entry name" value="CarbopepD_reg_2"/>
    <property type="match status" value="1"/>
</dbReference>
<feature type="transmembrane region" description="Helical" evidence="1">
    <location>
        <begin position="16"/>
        <end position="33"/>
    </location>
</feature>
<keyword evidence="1" id="KW-0472">Membrane</keyword>
<evidence type="ECO:0000256" key="1">
    <source>
        <dbReference type="SAM" id="Phobius"/>
    </source>
</evidence>
<name>A0A1M6EJY7_9FLAO</name>
<dbReference type="Proteomes" id="UP000184172">
    <property type="component" value="Unassembled WGS sequence"/>
</dbReference>
<dbReference type="RefSeq" id="WP_073216327.1">
    <property type="nucleotide sequence ID" value="NZ_FNNS01000001.1"/>
</dbReference>
<organism evidence="2 3">
    <name type="scientific">Aequorivita viscosa</name>
    <dbReference type="NCBI Taxonomy" id="797419"/>
    <lineage>
        <taxon>Bacteria</taxon>
        <taxon>Pseudomonadati</taxon>
        <taxon>Bacteroidota</taxon>
        <taxon>Flavobacteriia</taxon>
        <taxon>Flavobacteriales</taxon>
        <taxon>Flavobacteriaceae</taxon>
        <taxon>Aequorivita</taxon>
    </lineage>
</organism>
<sequence>MTNISITNPFKANTSLFKWIVFIIVLLLFSNMYSQRVSLEGKITAAADVDVEGINILNLSSNKGTVTNANGEFWIAVALNDTLSISAIHIQATTLVIGDEQMVTKKIAINLSEKMNELAAVTLRRSLTSYVGSDANIIHTIEPITATSIGLPNADLKKIPKTQRLLSAANSGPVDALINMISGRTKMLKRRVEFEKTYQLTLSLLDKFPESYFTDALKIEEFKVYSFIFYCEDDPDYKKVMKGNSMEIIAFLNRKSREYRSRIDE</sequence>